<dbReference type="EMBL" id="JAIWYP010000007">
    <property type="protein sequence ID" value="KAH3800527.1"/>
    <property type="molecule type" value="Genomic_DNA"/>
</dbReference>
<evidence type="ECO:0000313" key="2">
    <source>
        <dbReference type="EMBL" id="KAH3800527.1"/>
    </source>
</evidence>
<evidence type="ECO:0000313" key="3">
    <source>
        <dbReference type="Proteomes" id="UP000828390"/>
    </source>
</evidence>
<reference evidence="2" key="2">
    <citation type="submission" date="2020-11" db="EMBL/GenBank/DDBJ databases">
        <authorList>
            <person name="McCartney M.A."/>
            <person name="Auch B."/>
            <person name="Kono T."/>
            <person name="Mallez S."/>
            <person name="Becker A."/>
            <person name="Gohl D.M."/>
            <person name="Silverstein K.A.T."/>
            <person name="Koren S."/>
            <person name="Bechman K.B."/>
            <person name="Herman A."/>
            <person name="Abrahante J.E."/>
            <person name="Garbe J."/>
        </authorList>
    </citation>
    <scope>NUCLEOTIDE SEQUENCE</scope>
    <source>
        <strain evidence="2">Duluth1</strain>
        <tissue evidence="2">Whole animal</tissue>
    </source>
</reference>
<keyword evidence="1" id="KW-0472">Membrane</keyword>
<dbReference type="Proteomes" id="UP000828390">
    <property type="component" value="Unassembled WGS sequence"/>
</dbReference>
<accession>A0A9D4JA34</accession>
<evidence type="ECO:0000256" key="1">
    <source>
        <dbReference type="SAM" id="Phobius"/>
    </source>
</evidence>
<gene>
    <name evidence="2" type="ORF">DPMN_154160</name>
</gene>
<proteinExistence type="predicted"/>
<protein>
    <submittedName>
        <fullName evidence="2">Uncharacterized protein</fullName>
    </submittedName>
</protein>
<dbReference type="AlphaFoldDB" id="A0A9D4JA34"/>
<feature type="transmembrane region" description="Helical" evidence="1">
    <location>
        <begin position="12"/>
        <end position="31"/>
    </location>
</feature>
<comment type="caution">
    <text evidence="2">The sequence shown here is derived from an EMBL/GenBank/DDBJ whole genome shotgun (WGS) entry which is preliminary data.</text>
</comment>
<organism evidence="2 3">
    <name type="scientific">Dreissena polymorpha</name>
    <name type="common">Zebra mussel</name>
    <name type="synonym">Mytilus polymorpha</name>
    <dbReference type="NCBI Taxonomy" id="45954"/>
    <lineage>
        <taxon>Eukaryota</taxon>
        <taxon>Metazoa</taxon>
        <taxon>Spiralia</taxon>
        <taxon>Lophotrochozoa</taxon>
        <taxon>Mollusca</taxon>
        <taxon>Bivalvia</taxon>
        <taxon>Autobranchia</taxon>
        <taxon>Heteroconchia</taxon>
        <taxon>Euheterodonta</taxon>
        <taxon>Imparidentia</taxon>
        <taxon>Neoheterodontei</taxon>
        <taxon>Myida</taxon>
        <taxon>Dreissenoidea</taxon>
        <taxon>Dreissenidae</taxon>
        <taxon>Dreissena</taxon>
    </lineage>
</organism>
<reference evidence="2" key="1">
    <citation type="journal article" date="2019" name="bioRxiv">
        <title>The Genome of the Zebra Mussel, Dreissena polymorpha: A Resource for Invasive Species Research.</title>
        <authorList>
            <person name="McCartney M.A."/>
            <person name="Auch B."/>
            <person name="Kono T."/>
            <person name="Mallez S."/>
            <person name="Zhang Y."/>
            <person name="Obille A."/>
            <person name="Becker A."/>
            <person name="Abrahante J.E."/>
            <person name="Garbe J."/>
            <person name="Badalamenti J.P."/>
            <person name="Herman A."/>
            <person name="Mangelson H."/>
            <person name="Liachko I."/>
            <person name="Sullivan S."/>
            <person name="Sone E.D."/>
            <person name="Koren S."/>
            <person name="Silverstein K.A.T."/>
            <person name="Beckman K.B."/>
            <person name="Gohl D.M."/>
        </authorList>
    </citation>
    <scope>NUCLEOTIDE SEQUENCE</scope>
    <source>
        <strain evidence="2">Duluth1</strain>
        <tissue evidence="2">Whole animal</tissue>
    </source>
</reference>
<keyword evidence="1" id="KW-0812">Transmembrane</keyword>
<keyword evidence="1" id="KW-1133">Transmembrane helix</keyword>
<keyword evidence="3" id="KW-1185">Reference proteome</keyword>
<feature type="transmembrane region" description="Helical" evidence="1">
    <location>
        <begin position="51"/>
        <end position="69"/>
    </location>
</feature>
<sequence length="107" mass="12119">MKPRVNNHLSLTIASVSRAILIWTSVALVPFFDRVAPNYFKLVNPYGFSPFMSDVFTGVVHTVYHVLLFRRADPYDPALSENMLVRSWTSLLMPLIIEKYCAVGVSV</sequence>
<name>A0A9D4JA34_DREPO</name>